<proteinExistence type="inferred from homology"/>
<accession>A0AA86T9Q4</accession>
<organism evidence="9 10">
    <name type="scientific">Nitrospira tepida</name>
    <dbReference type="NCBI Taxonomy" id="2973512"/>
    <lineage>
        <taxon>Bacteria</taxon>
        <taxon>Pseudomonadati</taxon>
        <taxon>Nitrospirota</taxon>
        <taxon>Nitrospiria</taxon>
        <taxon>Nitrospirales</taxon>
        <taxon>Nitrospiraceae</taxon>
        <taxon>Nitrospira</taxon>
    </lineage>
</organism>
<comment type="similarity">
    <text evidence="2">Belongs to the OmpP1/FadL family.</text>
</comment>
<dbReference type="GO" id="GO:0009279">
    <property type="term" value="C:cell outer membrane"/>
    <property type="evidence" value="ECO:0007669"/>
    <property type="project" value="UniProtKB-SubCell"/>
</dbReference>
<comment type="subcellular location">
    <subcellularLocation>
        <location evidence="1">Cell outer membrane</location>
        <topology evidence="1">Multi-pass membrane protein</topology>
    </subcellularLocation>
</comment>
<dbReference type="GO" id="GO:0015483">
    <property type="term" value="F:long-chain fatty acid transporting porin activity"/>
    <property type="evidence" value="ECO:0007669"/>
    <property type="project" value="TreeGrafter"/>
</dbReference>
<keyword evidence="3" id="KW-1134">Transmembrane beta strand</keyword>
<protein>
    <recommendedName>
        <fullName evidence="11">Long-chain fatty acid outer membrane transporter</fullName>
    </recommendedName>
</protein>
<dbReference type="KEGG" id="nti:DNFV4_00886"/>
<dbReference type="Gene3D" id="2.40.160.60">
    <property type="entry name" value="Outer membrane protein transport protein (OMPP1/FadL/TodX)"/>
    <property type="match status" value="1"/>
</dbReference>
<dbReference type="SUPFAM" id="SSF56935">
    <property type="entry name" value="Porins"/>
    <property type="match status" value="1"/>
</dbReference>
<gene>
    <name evidence="9" type="ORF">DNFV4_00886</name>
</gene>
<dbReference type="InterPro" id="IPR005017">
    <property type="entry name" value="OMPP1/FadL/TodX"/>
</dbReference>
<dbReference type="EMBL" id="OX365700">
    <property type="protein sequence ID" value="CAI4030458.1"/>
    <property type="molecule type" value="Genomic_DNA"/>
</dbReference>
<keyword evidence="4" id="KW-0812">Transmembrane</keyword>
<name>A0AA86T9Q4_9BACT</name>
<evidence type="ECO:0000256" key="4">
    <source>
        <dbReference type="ARBA" id="ARBA00022692"/>
    </source>
</evidence>
<reference evidence="9" key="1">
    <citation type="submission" date="2022-10" db="EMBL/GenBank/DDBJ databases">
        <authorList>
            <person name="Koch H."/>
        </authorList>
    </citation>
    <scope>NUCLEOTIDE SEQUENCE</scope>
    <source>
        <strain evidence="9">DNF</strain>
    </source>
</reference>
<dbReference type="RefSeq" id="WP_289267446.1">
    <property type="nucleotide sequence ID" value="NZ_OX365700.1"/>
</dbReference>
<evidence type="ECO:0000256" key="3">
    <source>
        <dbReference type="ARBA" id="ARBA00022452"/>
    </source>
</evidence>
<evidence type="ECO:0000313" key="9">
    <source>
        <dbReference type="EMBL" id="CAI4030458.1"/>
    </source>
</evidence>
<evidence type="ECO:0000256" key="2">
    <source>
        <dbReference type="ARBA" id="ARBA00008163"/>
    </source>
</evidence>
<evidence type="ECO:0000256" key="6">
    <source>
        <dbReference type="ARBA" id="ARBA00023136"/>
    </source>
</evidence>
<evidence type="ECO:0000256" key="1">
    <source>
        <dbReference type="ARBA" id="ARBA00004571"/>
    </source>
</evidence>
<keyword evidence="5 8" id="KW-0732">Signal</keyword>
<feature type="signal peptide" evidence="8">
    <location>
        <begin position="1"/>
        <end position="33"/>
    </location>
</feature>
<evidence type="ECO:0000256" key="5">
    <source>
        <dbReference type="ARBA" id="ARBA00022729"/>
    </source>
</evidence>
<dbReference type="PANTHER" id="PTHR35093:SF8">
    <property type="entry name" value="OUTER MEMBRANE PROTEIN NMB0088-RELATED"/>
    <property type="match status" value="1"/>
</dbReference>
<evidence type="ECO:0000313" key="10">
    <source>
        <dbReference type="Proteomes" id="UP001179121"/>
    </source>
</evidence>
<evidence type="ECO:0000256" key="7">
    <source>
        <dbReference type="ARBA" id="ARBA00023237"/>
    </source>
</evidence>
<dbReference type="PANTHER" id="PTHR35093">
    <property type="entry name" value="OUTER MEMBRANE PROTEIN NMB0088-RELATED"/>
    <property type="match status" value="1"/>
</dbReference>
<evidence type="ECO:0008006" key="11">
    <source>
        <dbReference type="Google" id="ProtNLM"/>
    </source>
</evidence>
<keyword evidence="6" id="KW-0472">Membrane</keyword>
<dbReference type="Proteomes" id="UP001179121">
    <property type="component" value="Chromosome"/>
</dbReference>
<evidence type="ECO:0000256" key="8">
    <source>
        <dbReference type="SAM" id="SignalP"/>
    </source>
</evidence>
<keyword evidence="7" id="KW-0998">Cell outer membrane</keyword>
<dbReference type="AlphaFoldDB" id="A0AA86T9Q4"/>
<keyword evidence="10" id="KW-1185">Reference proteome</keyword>
<feature type="chain" id="PRO_5041634805" description="Long-chain fatty acid outer membrane transporter" evidence="8">
    <location>
        <begin position="34"/>
        <end position="439"/>
    </location>
</feature>
<dbReference type="Pfam" id="PF03349">
    <property type="entry name" value="Toluene_X"/>
    <property type="match status" value="1"/>
</dbReference>
<sequence>MRTRPISQARLPVLGRMPLALLALWMVMGTPQAADAVNGLNLIGSGGWSSALAGADTAIALDFTTMNTNPAGMSRITEWTAGLSFGTIKPNSRFQNVANNVEGSDDALLFTNFGYIKALAGTPISLGIGFFTTGGIATDFRGLRTPFALDDRTGSQLRHYKVTPSVSIQLTDSLSIGASIGLSYADAALTVLPNTPTGFAIEGSCTHHSGLAPPGGTCAYALGITPKFGIMYQVTDRLTLGLAYTMGTNLPLRNGRGTQNLGPLGTASFDVKATGLKWADDLSVGLSYRPTDALLLALKFQWINWDGALNNIVIDFTNGSNPLAPTSQAVVPFNWRDQYVTALGAAYDLTTSLNLHGGYNFGNNPTRSTSLDPTTANITEHHFVGGLLYRITPSLWLDSNFTYVLAGTQTYNSPLYGPNTTSRVGGYELIFTLGYWPKS</sequence>